<evidence type="ECO:0000313" key="1">
    <source>
        <dbReference type="EMBL" id="KKL19358.1"/>
    </source>
</evidence>
<protein>
    <recommendedName>
        <fullName evidence="2">Alpha/beta hydrolase</fullName>
    </recommendedName>
</protein>
<sequence>HIPSWQTETKGSVHNYYSYFPDDKHLKNWSKIMKEELK</sequence>
<comment type="caution">
    <text evidence="1">The sequence shown here is derived from an EMBL/GenBank/DDBJ whole genome shotgun (WGS) entry which is preliminary data.</text>
</comment>
<proteinExistence type="predicted"/>
<accession>A0A0F9E5N7</accession>
<dbReference type="AlphaFoldDB" id="A0A0F9E5N7"/>
<organism evidence="1">
    <name type="scientific">marine sediment metagenome</name>
    <dbReference type="NCBI Taxonomy" id="412755"/>
    <lineage>
        <taxon>unclassified sequences</taxon>
        <taxon>metagenomes</taxon>
        <taxon>ecological metagenomes</taxon>
    </lineage>
</organism>
<evidence type="ECO:0008006" key="2">
    <source>
        <dbReference type="Google" id="ProtNLM"/>
    </source>
</evidence>
<dbReference type="EMBL" id="LAZR01038513">
    <property type="protein sequence ID" value="KKL19358.1"/>
    <property type="molecule type" value="Genomic_DNA"/>
</dbReference>
<name>A0A0F9E5N7_9ZZZZ</name>
<gene>
    <name evidence="1" type="ORF">LCGC14_2466230</name>
</gene>
<feature type="non-terminal residue" evidence="1">
    <location>
        <position position="1"/>
    </location>
</feature>
<reference evidence="1" key="1">
    <citation type="journal article" date="2015" name="Nature">
        <title>Complex archaea that bridge the gap between prokaryotes and eukaryotes.</title>
        <authorList>
            <person name="Spang A."/>
            <person name="Saw J.H."/>
            <person name="Jorgensen S.L."/>
            <person name="Zaremba-Niedzwiedzka K."/>
            <person name="Martijn J."/>
            <person name="Lind A.E."/>
            <person name="van Eijk R."/>
            <person name="Schleper C."/>
            <person name="Guy L."/>
            <person name="Ettema T.J."/>
        </authorList>
    </citation>
    <scope>NUCLEOTIDE SEQUENCE</scope>
</reference>